<dbReference type="EMBL" id="VSSQ01010214">
    <property type="protein sequence ID" value="MPM43738.1"/>
    <property type="molecule type" value="Genomic_DNA"/>
</dbReference>
<accession>A0A644ZTM3</accession>
<name>A0A644ZTM3_9ZZZZ</name>
<gene>
    <name evidence="1" type="ORF">SDC9_90415</name>
</gene>
<sequence length="142" mass="14072">MADLTTGDGDIAAVTANAGTVAVFAVAAADVISLHRSVNNDNIATRTAVVARTATDGGCVYDAGGINGNFTASTAGAAAVRRVAAADMTDCFITRIAAYRGVLQNLNGAARIAGVCIIIVACGADCGCVVYNCTALNDNAAV</sequence>
<proteinExistence type="predicted"/>
<comment type="caution">
    <text evidence="1">The sequence shown here is derived from an EMBL/GenBank/DDBJ whole genome shotgun (WGS) entry which is preliminary data.</text>
</comment>
<reference evidence="1" key="1">
    <citation type="submission" date="2019-08" db="EMBL/GenBank/DDBJ databases">
        <authorList>
            <person name="Kucharzyk K."/>
            <person name="Murdoch R.W."/>
            <person name="Higgins S."/>
            <person name="Loffler F."/>
        </authorList>
    </citation>
    <scope>NUCLEOTIDE SEQUENCE</scope>
</reference>
<evidence type="ECO:0000313" key="1">
    <source>
        <dbReference type="EMBL" id="MPM43738.1"/>
    </source>
</evidence>
<dbReference type="AlphaFoldDB" id="A0A644ZTM3"/>
<organism evidence="1">
    <name type="scientific">bioreactor metagenome</name>
    <dbReference type="NCBI Taxonomy" id="1076179"/>
    <lineage>
        <taxon>unclassified sequences</taxon>
        <taxon>metagenomes</taxon>
        <taxon>ecological metagenomes</taxon>
    </lineage>
</organism>
<protein>
    <submittedName>
        <fullName evidence="1">Uncharacterized protein</fullName>
    </submittedName>
</protein>